<dbReference type="CDD" id="cd03250">
    <property type="entry name" value="ABCC_MRP_domain1"/>
    <property type="match status" value="1"/>
</dbReference>
<dbReference type="Pfam" id="PF00664">
    <property type="entry name" value="ABC_membrane"/>
    <property type="match status" value="1"/>
</dbReference>
<dbReference type="GO" id="GO:0016020">
    <property type="term" value="C:membrane"/>
    <property type="evidence" value="ECO:0007669"/>
    <property type="project" value="UniProtKB-SubCell"/>
</dbReference>
<evidence type="ECO:0000256" key="6">
    <source>
        <dbReference type="ARBA" id="ARBA00022741"/>
    </source>
</evidence>
<dbReference type="AlphaFoldDB" id="A0A218XJV8"/>
<evidence type="ECO:0000256" key="11">
    <source>
        <dbReference type="SAM" id="Phobius"/>
    </source>
</evidence>
<dbReference type="Pfam" id="PF24358">
    <property type="entry name" value="ABCC10_N"/>
    <property type="match status" value="1"/>
</dbReference>
<keyword evidence="8 11" id="KW-1133">Transmembrane helix</keyword>
<feature type="domain" description="ABC transporter" evidence="12">
    <location>
        <begin position="571"/>
        <end position="794"/>
    </location>
</feature>
<feature type="transmembrane region" description="Helical" evidence="11">
    <location>
        <begin position="394"/>
        <end position="413"/>
    </location>
</feature>
<dbReference type="PANTHER" id="PTHR24223:SF263">
    <property type="entry name" value="ABC-TYPE XENOBIOTIC TRANSPORTER"/>
    <property type="match status" value="1"/>
</dbReference>
<protein>
    <recommendedName>
        <fullName evidence="3">ABC-type xenobiotic transporter</fullName>
        <ecNumber evidence="3">7.6.2.2</ecNumber>
    </recommendedName>
</protein>
<dbReference type="PANTHER" id="PTHR24223">
    <property type="entry name" value="ATP-BINDING CASSETTE SUB-FAMILY C"/>
    <property type="match status" value="1"/>
</dbReference>
<dbReference type="CDD" id="cd18579">
    <property type="entry name" value="ABC_6TM_ABCC_D1"/>
    <property type="match status" value="1"/>
</dbReference>
<gene>
    <name evidence="14" type="ORF">CDL15_Pgr028050</name>
</gene>
<reference evidence="15" key="1">
    <citation type="journal article" date="2017" name="Plant J.">
        <title>The pomegranate (Punica granatum L.) genome and the genomics of punicalagin biosynthesis.</title>
        <authorList>
            <person name="Qin G."/>
            <person name="Xu C."/>
            <person name="Ming R."/>
            <person name="Tang H."/>
            <person name="Guyot R."/>
            <person name="Kramer E.M."/>
            <person name="Hu Y."/>
            <person name="Yi X."/>
            <person name="Qi Y."/>
            <person name="Xu X."/>
            <person name="Gao Z."/>
            <person name="Pan H."/>
            <person name="Jian J."/>
            <person name="Tian Y."/>
            <person name="Yue Z."/>
            <person name="Xu Y."/>
        </authorList>
    </citation>
    <scope>NUCLEOTIDE SEQUENCE [LARGE SCALE GENOMIC DNA]</scope>
    <source>
        <strain evidence="15">cv. Dabenzi</strain>
    </source>
</reference>
<comment type="subcellular location">
    <subcellularLocation>
        <location evidence="1">Membrane</location>
        <topology evidence="1">Multi-pass membrane protein</topology>
    </subcellularLocation>
</comment>
<feature type="transmembrane region" description="Helical" evidence="11">
    <location>
        <begin position="173"/>
        <end position="194"/>
    </location>
</feature>
<dbReference type="InterPro" id="IPR044746">
    <property type="entry name" value="ABCC_6TM_D1"/>
</dbReference>
<evidence type="ECO:0000259" key="12">
    <source>
        <dbReference type="PROSITE" id="PS50893"/>
    </source>
</evidence>
<evidence type="ECO:0000256" key="5">
    <source>
        <dbReference type="ARBA" id="ARBA00022692"/>
    </source>
</evidence>
<dbReference type="FunFam" id="1.20.1560.10:FF:000003">
    <property type="entry name" value="ABC transporter C family member 10"/>
    <property type="match status" value="1"/>
</dbReference>
<evidence type="ECO:0000256" key="9">
    <source>
        <dbReference type="ARBA" id="ARBA00023136"/>
    </source>
</evidence>
<feature type="domain" description="ABC transmembrane type-1" evidence="13">
    <location>
        <begin position="293"/>
        <end position="533"/>
    </location>
</feature>
<name>A0A218XJV8_PUNGR</name>
<dbReference type="Pfam" id="PF00005">
    <property type="entry name" value="ABC_tran"/>
    <property type="match status" value="1"/>
</dbReference>
<dbReference type="GO" id="GO:0005524">
    <property type="term" value="F:ATP binding"/>
    <property type="evidence" value="ECO:0007669"/>
    <property type="project" value="UniProtKB-KW"/>
</dbReference>
<evidence type="ECO:0000256" key="7">
    <source>
        <dbReference type="ARBA" id="ARBA00022840"/>
    </source>
</evidence>
<dbReference type="InterPro" id="IPR011527">
    <property type="entry name" value="ABC1_TM_dom"/>
</dbReference>
<sequence length="814" mass="90691">MQAFWTLLCGATECSGDNAENGCGSVIDPYSCIHQILIISIDALLLLVFLVLLICKSCSAKKSIATSWSAHFSPLQIATAGFNGLLSLGYLGFGIWIISKKIKTEQTVLPLHDWLEVLFQGLGWLLLSLTVSIRKLYFPFVGFTRFYVVTGSFFAGFLFISCVWEVVVKNSVSLGLILDIMSLPGAILLLLCVFERQDHGDPNGSLYEPLQGMEPEDIVKVKDNVTPFAYVGLLSKLTFWWLNPLMKTGKHEILQEDDIPLLRREDRAETCYSSAFVKLVQGEQVFEYEGYALTASLFLVKCLESLSERQWYFQTQLIGLRIRSFLSAAICGKQLKISSAASITHSPGEIVTLVTADAYRIGEFPYWFHQIWSTSLQLGLALAIAYYAVGLATLAALFIIIVVVVGSSPLAKLQHKYQKKLMEAQGRRVKATMEALSNMKVLKLYAWETHFKDVVEELRREESEWIGAVLAQRGYNLVLFWMSPILVPAVTFWTCYLLGISLNAGNVFTFLASLRIVQEPIRLIPDVVGAFIQAKVSFHRIVNYLEMPELQNKNVKQKKHEWGVDEEAVIVETTEISWDLNRSSVMATLRNVNMAVKPAEKVAICGEVGSGKSTLLATILGEVPYVNGTVRVHGRIAYVSQTAWIQTGTIQENILFGSPMESTRYQETIRRCALEKDLEMLPFGNLTVIGERGVNLSGGQKQRIQLARALYQDADIYLLDDPFSAVDAHTATSLFNEYVMGALSGKTVLLVTHQVDFLPAFNSILLMSSGEIVSTGSYDNLMDLSLEFQDLVNAHNSTAGFNQQIEGTLSKKER</sequence>
<evidence type="ECO:0000313" key="15">
    <source>
        <dbReference type="Proteomes" id="UP000197138"/>
    </source>
</evidence>
<evidence type="ECO:0000256" key="4">
    <source>
        <dbReference type="ARBA" id="ARBA00022448"/>
    </source>
</evidence>
<dbReference type="InterPro" id="IPR050173">
    <property type="entry name" value="ABC_transporter_C-like"/>
</dbReference>
<keyword evidence="6" id="KW-0547">Nucleotide-binding</keyword>
<dbReference type="PROSITE" id="PS50929">
    <property type="entry name" value="ABC_TM1F"/>
    <property type="match status" value="1"/>
</dbReference>
<dbReference type="InterPro" id="IPR017871">
    <property type="entry name" value="ABC_transporter-like_CS"/>
</dbReference>
<keyword evidence="4" id="KW-0813">Transport</keyword>
<dbReference type="InterPro" id="IPR027417">
    <property type="entry name" value="P-loop_NTPase"/>
</dbReference>
<dbReference type="SUPFAM" id="SSF52540">
    <property type="entry name" value="P-loop containing nucleoside triphosphate hydrolases"/>
    <property type="match status" value="1"/>
</dbReference>
<dbReference type="SUPFAM" id="SSF90123">
    <property type="entry name" value="ABC transporter transmembrane region"/>
    <property type="match status" value="1"/>
</dbReference>
<dbReference type="EMBL" id="MTKT01001287">
    <property type="protein sequence ID" value="OWM85263.1"/>
    <property type="molecule type" value="Genomic_DNA"/>
</dbReference>
<feature type="transmembrane region" description="Helical" evidence="11">
    <location>
        <begin position="75"/>
        <end position="97"/>
    </location>
</feature>
<evidence type="ECO:0000313" key="14">
    <source>
        <dbReference type="EMBL" id="OWM85263.1"/>
    </source>
</evidence>
<keyword evidence="9 11" id="KW-0472">Membrane</keyword>
<dbReference type="EC" id="7.6.2.2" evidence="3"/>
<dbReference type="Gene3D" id="3.40.50.300">
    <property type="entry name" value="P-loop containing nucleotide triphosphate hydrolases"/>
    <property type="match status" value="1"/>
</dbReference>
<dbReference type="InterPro" id="IPR036640">
    <property type="entry name" value="ABC1_TM_sf"/>
</dbReference>
<dbReference type="Proteomes" id="UP000197138">
    <property type="component" value="Unassembled WGS sequence"/>
</dbReference>
<feature type="transmembrane region" description="Helical" evidence="11">
    <location>
        <begin position="478"/>
        <end position="499"/>
    </location>
</feature>
<feature type="transmembrane region" description="Helical" evidence="11">
    <location>
        <begin position="117"/>
        <end position="134"/>
    </location>
</feature>
<dbReference type="GO" id="GO:0008559">
    <property type="term" value="F:ABC-type xenobiotic transporter activity"/>
    <property type="evidence" value="ECO:0007669"/>
    <property type="project" value="UniProtKB-EC"/>
</dbReference>
<proteinExistence type="inferred from homology"/>
<dbReference type="Gene3D" id="1.20.1560.10">
    <property type="entry name" value="ABC transporter type 1, transmembrane domain"/>
    <property type="match status" value="1"/>
</dbReference>
<keyword evidence="5 11" id="KW-0812">Transmembrane</keyword>
<accession>A0A218XJV8</accession>
<dbReference type="InterPro" id="IPR003593">
    <property type="entry name" value="AAA+_ATPase"/>
</dbReference>
<dbReference type="InterPro" id="IPR003439">
    <property type="entry name" value="ABC_transporter-like_ATP-bd"/>
</dbReference>
<comment type="caution">
    <text evidence="14">The sequence shown here is derived from an EMBL/GenBank/DDBJ whole genome shotgun (WGS) entry which is preliminary data.</text>
</comment>
<organism evidence="14 15">
    <name type="scientific">Punica granatum</name>
    <name type="common">Pomegranate</name>
    <dbReference type="NCBI Taxonomy" id="22663"/>
    <lineage>
        <taxon>Eukaryota</taxon>
        <taxon>Viridiplantae</taxon>
        <taxon>Streptophyta</taxon>
        <taxon>Embryophyta</taxon>
        <taxon>Tracheophyta</taxon>
        <taxon>Spermatophyta</taxon>
        <taxon>Magnoliopsida</taxon>
        <taxon>eudicotyledons</taxon>
        <taxon>Gunneridae</taxon>
        <taxon>Pentapetalae</taxon>
        <taxon>rosids</taxon>
        <taxon>malvids</taxon>
        <taxon>Myrtales</taxon>
        <taxon>Lythraceae</taxon>
        <taxon>Punica</taxon>
    </lineage>
</organism>
<evidence type="ECO:0000256" key="8">
    <source>
        <dbReference type="ARBA" id="ARBA00022989"/>
    </source>
</evidence>
<evidence type="ECO:0000256" key="2">
    <source>
        <dbReference type="ARBA" id="ARBA00009726"/>
    </source>
</evidence>
<dbReference type="FunFam" id="3.40.50.300:FF:000508">
    <property type="entry name" value="ABC transporter C family member 5"/>
    <property type="match status" value="1"/>
</dbReference>
<dbReference type="InterPro" id="IPR056228">
    <property type="entry name" value="ABCC10-like_N"/>
</dbReference>
<feature type="transmembrane region" description="Helical" evidence="11">
    <location>
        <begin position="32"/>
        <end position="54"/>
    </location>
</feature>
<dbReference type="PROSITE" id="PS50893">
    <property type="entry name" value="ABC_TRANSPORTER_2"/>
    <property type="match status" value="1"/>
</dbReference>
<dbReference type="GO" id="GO:0016887">
    <property type="term" value="F:ATP hydrolysis activity"/>
    <property type="evidence" value="ECO:0007669"/>
    <property type="project" value="InterPro"/>
</dbReference>
<comment type="similarity">
    <text evidence="2">Belongs to the ABC transporter superfamily. ABCC family. Conjugate transporter (TC 3.A.1.208) subfamily.</text>
</comment>
<comment type="catalytic activity">
    <reaction evidence="10">
        <text>ATP + H2O + xenobioticSide 1 = ADP + phosphate + xenobioticSide 2.</text>
        <dbReference type="EC" id="7.6.2.2"/>
    </reaction>
</comment>
<dbReference type="SMART" id="SM00382">
    <property type="entry name" value="AAA"/>
    <property type="match status" value="1"/>
</dbReference>
<feature type="transmembrane region" description="Helical" evidence="11">
    <location>
        <begin position="146"/>
        <end position="167"/>
    </location>
</feature>
<dbReference type="PROSITE" id="PS00211">
    <property type="entry name" value="ABC_TRANSPORTER_1"/>
    <property type="match status" value="1"/>
</dbReference>
<evidence type="ECO:0000259" key="13">
    <source>
        <dbReference type="PROSITE" id="PS50929"/>
    </source>
</evidence>
<evidence type="ECO:0000256" key="3">
    <source>
        <dbReference type="ARBA" id="ARBA00012191"/>
    </source>
</evidence>
<keyword evidence="7" id="KW-0067">ATP-binding</keyword>
<evidence type="ECO:0000256" key="10">
    <source>
        <dbReference type="ARBA" id="ARBA00034018"/>
    </source>
</evidence>
<evidence type="ECO:0000256" key="1">
    <source>
        <dbReference type="ARBA" id="ARBA00004141"/>
    </source>
</evidence>